<dbReference type="InterPro" id="IPR029058">
    <property type="entry name" value="AB_hydrolase_fold"/>
</dbReference>
<dbReference type="PANTHER" id="PTHR37017:SF11">
    <property type="entry name" value="ESTERASE_LIPASE_THIOESTERASE DOMAIN-CONTAINING PROTEIN"/>
    <property type="match status" value="1"/>
</dbReference>
<proteinExistence type="predicted"/>
<name>A0ABV5U6X2_9PSEU</name>
<organism evidence="2 3">
    <name type="scientific">Amycolatopsis plumensis</name>
    <dbReference type="NCBI Taxonomy" id="236508"/>
    <lineage>
        <taxon>Bacteria</taxon>
        <taxon>Bacillati</taxon>
        <taxon>Actinomycetota</taxon>
        <taxon>Actinomycetes</taxon>
        <taxon>Pseudonocardiales</taxon>
        <taxon>Pseudonocardiaceae</taxon>
        <taxon>Amycolatopsis</taxon>
    </lineage>
</organism>
<dbReference type="SUPFAM" id="SSF53474">
    <property type="entry name" value="alpha/beta-Hydrolases"/>
    <property type="match status" value="1"/>
</dbReference>
<dbReference type="PANTHER" id="PTHR37017">
    <property type="entry name" value="AB HYDROLASE-1 DOMAIN-CONTAINING PROTEIN-RELATED"/>
    <property type="match status" value="1"/>
</dbReference>
<dbReference type="EMBL" id="JBHMBK010000017">
    <property type="protein sequence ID" value="MFB9687002.1"/>
    <property type="molecule type" value="Genomic_DNA"/>
</dbReference>
<comment type="caution">
    <text evidence="2">The sequence shown here is derived from an EMBL/GenBank/DDBJ whole genome shotgun (WGS) entry which is preliminary data.</text>
</comment>
<dbReference type="InterPro" id="IPR052897">
    <property type="entry name" value="Sec-Metab_Biosynth_Hydrolase"/>
</dbReference>
<dbReference type="Proteomes" id="UP001589535">
    <property type="component" value="Unassembled WGS sequence"/>
</dbReference>
<sequence length="214" mass="23223">MTTFALIHGGGGSGWDFHLLVPELEARGHDAVAPDLPITDPAAGLTEFTETVLAALGDRTDVAVVGHSYGGFTAPLVAAKVRARLLVYLAGMIPAPGEPPGQWWGNTGFESPKGLTETEQFFNGVPAELAEACQAHGREQVSKEWDEPWPLPAHPDVPTRVLLARDDRFFVPDFQRRVARERLGIEPDELDGPHCVPLSHPRALADRLVSYLLP</sequence>
<dbReference type="Gene3D" id="3.40.50.1820">
    <property type="entry name" value="alpha/beta hydrolase"/>
    <property type="match status" value="1"/>
</dbReference>
<reference evidence="2 3" key="1">
    <citation type="submission" date="2024-09" db="EMBL/GenBank/DDBJ databases">
        <authorList>
            <person name="Sun Q."/>
            <person name="Mori K."/>
        </authorList>
    </citation>
    <scope>NUCLEOTIDE SEQUENCE [LARGE SCALE GENOMIC DNA]</scope>
    <source>
        <strain evidence="2 3">JCM 13852</strain>
    </source>
</reference>
<evidence type="ECO:0000313" key="2">
    <source>
        <dbReference type="EMBL" id="MFB9687002.1"/>
    </source>
</evidence>
<dbReference type="Pfam" id="PF12697">
    <property type="entry name" value="Abhydrolase_6"/>
    <property type="match status" value="1"/>
</dbReference>
<dbReference type="InterPro" id="IPR000073">
    <property type="entry name" value="AB_hydrolase_1"/>
</dbReference>
<keyword evidence="2" id="KW-0378">Hydrolase</keyword>
<accession>A0ABV5U6X2</accession>
<evidence type="ECO:0000259" key="1">
    <source>
        <dbReference type="Pfam" id="PF12697"/>
    </source>
</evidence>
<evidence type="ECO:0000313" key="3">
    <source>
        <dbReference type="Proteomes" id="UP001589535"/>
    </source>
</evidence>
<gene>
    <name evidence="2" type="ORF">ACFFTO_22705</name>
</gene>
<protein>
    <submittedName>
        <fullName evidence="2">Alpha/beta fold hydrolase</fullName>
    </submittedName>
</protein>
<keyword evidence="3" id="KW-1185">Reference proteome</keyword>
<dbReference type="RefSeq" id="WP_378197097.1">
    <property type="nucleotide sequence ID" value="NZ_JBHMBK010000017.1"/>
</dbReference>
<feature type="domain" description="AB hydrolase-1" evidence="1">
    <location>
        <begin position="6"/>
        <end position="206"/>
    </location>
</feature>
<dbReference type="GO" id="GO:0016787">
    <property type="term" value="F:hydrolase activity"/>
    <property type="evidence" value="ECO:0007669"/>
    <property type="project" value="UniProtKB-KW"/>
</dbReference>